<keyword evidence="5 6" id="KW-0472">Membrane</keyword>
<dbReference type="Proteomes" id="UP000275048">
    <property type="component" value="Unassembled WGS sequence"/>
</dbReference>
<keyword evidence="2" id="KW-1003">Cell membrane</keyword>
<gene>
    <name evidence="8" type="ORF">EDM22_02595</name>
</gene>
<dbReference type="InterPro" id="IPR027379">
    <property type="entry name" value="CLS_N"/>
</dbReference>
<evidence type="ECO:0000313" key="8">
    <source>
        <dbReference type="EMBL" id="RNB51854.1"/>
    </source>
</evidence>
<dbReference type="AlphaFoldDB" id="A0A3M8AKV5"/>
<keyword evidence="4 6" id="KW-1133">Transmembrane helix</keyword>
<dbReference type="EMBL" id="RHHB01000002">
    <property type="protein sequence ID" value="RNB51854.1"/>
    <property type="molecule type" value="Genomic_DNA"/>
</dbReference>
<comment type="caution">
    <text evidence="8">The sequence shown here is derived from an EMBL/GenBank/DDBJ whole genome shotgun (WGS) entry which is preliminary data.</text>
</comment>
<dbReference type="GO" id="GO:0005886">
    <property type="term" value="C:plasma membrane"/>
    <property type="evidence" value="ECO:0007669"/>
    <property type="project" value="UniProtKB-SubCell"/>
</dbReference>
<comment type="subcellular location">
    <subcellularLocation>
        <location evidence="1">Cell membrane</location>
        <topology evidence="1">Multi-pass membrane protein</topology>
    </subcellularLocation>
</comment>
<keyword evidence="9" id="KW-1185">Reference proteome</keyword>
<dbReference type="RefSeq" id="WP_122935488.1">
    <property type="nucleotide sequence ID" value="NZ_JBHSNT010000044.1"/>
</dbReference>
<evidence type="ECO:0000256" key="5">
    <source>
        <dbReference type="ARBA" id="ARBA00023136"/>
    </source>
</evidence>
<organism evidence="8 9">
    <name type="scientific">Agromyces tardus</name>
    <dbReference type="NCBI Taxonomy" id="2583849"/>
    <lineage>
        <taxon>Bacteria</taxon>
        <taxon>Bacillati</taxon>
        <taxon>Actinomycetota</taxon>
        <taxon>Actinomycetes</taxon>
        <taxon>Micrococcales</taxon>
        <taxon>Microbacteriaceae</taxon>
        <taxon>Agromyces</taxon>
    </lineage>
</organism>
<keyword evidence="3 6" id="KW-0812">Transmembrane</keyword>
<protein>
    <submittedName>
        <fullName evidence="8">PLDc_N domain-containing protein</fullName>
    </submittedName>
</protein>
<sequence length="75" mass="8156">MPNRNWSDLSPQQRTGMIVAGAVQLALAAAAWTDLARRPAEQVNGPKGVWAVVIAVNFVGPIAYLVFGRRRDALR</sequence>
<name>A0A3M8AKV5_9MICO</name>
<dbReference type="OrthoDB" id="5125307at2"/>
<feature type="domain" description="Cardiolipin synthase N-terminal" evidence="7">
    <location>
        <begin position="26"/>
        <end position="69"/>
    </location>
</feature>
<accession>A0A3M8AKV5</accession>
<evidence type="ECO:0000256" key="6">
    <source>
        <dbReference type="SAM" id="Phobius"/>
    </source>
</evidence>
<reference evidence="8 9" key="1">
    <citation type="submission" date="2018-10" db="EMBL/GenBank/DDBJ databases">
        <title>Isolation, diversity and antibacterial activity of antinobacteria from the wheat rhizosphere soil.</title>
        <authorList>
            <person name="Sun T."/>
        </authorList>
    </citation>
    <scope>NUCLEOTIDE SEQUENCE [LARGE SCALE GENOMIC DNA]</scope>
    <source>
        <strain evidence="8 9">SJ-23</strain>
    </source>
</reference>
<evidence type="ECO:0000259" key="7">
    <source>
        <dbReference type="Pfam" id="PF13396"/>
    </source>
</evidence>
<evidence type="ECO:0000313" key="9">
    <source>
        <dbReference type="Proteomes" id="UP000275048"/>
    </source>
</evidence>
<evidence type="ECO:0000256" key="3">
    <source>
        <dbReference type="ARBA" id="ARBA00022692"/>
    </source>
</evidence>
<dbReference type="Pfam" id="PF13396">
    <property type="entry name" value="PLDc_N"/>
    <property type="match status" value="1"/>
</dbReference>
<evidence type="ECO:0000256" key="2">
    <source>
        <dbReference type="ARBA" id="ARBA00022475"/>
    </source>
</evidence>
<proteinExistence type="predicted"/>
<feature type="transmembrane region" description="Helical" evidence="6">
    <location>
        <begin position="49"/>
        <end position="67"/>
    </location>
</feature>
<evidence type="ECO:0000256" key="4">
    <source>
        <dbReference type="ARBA" id="ARBA00022989"/>
    </source>
</evidence>
<evidence type="ECO:0000256" key="1">
    <source>
        <dbReference type="ARBA" id="ARBA00004651"/>
    </source>
</evidence>